<dbReference type="Pfam" id="PF11443">
    <property type="entry name" value="DUF2828"/>
    <property type="match status" value="1"/>
</dbReference>
<dbReference type="EMBL" id="OZ037949">
    <property type="protein sequence ID" value="CAL1711833.1"/>
    <property type="molecule type" value="Genomic_DNA"/>
</dbReference>
<dbReference type="PANTHER" id="PTHR31373">
    <property type="entry name" value="OS06G0652100 PROTEIN"/>
    <property type="match status" value="1"/>
</dbReference>
<keyword evidence="1" id="KW-0175">Coiled coil</keyword>
<dbReference type="Proteomes" id="UP001497453">
    <property type="component" value="Chromosome 6"/>
</dbReference>
<feature type="coiled-coil region" evidence="1">
    <location>
        <begin position="224"/>
        <end position="251"/>
    </location>
</feature>
<dbReference type="PANTHER" id="PTHR31373:SF27">
    <property type="entry name" value="TROVE DOMAIN-CONTAINING PROTEIN"/>
    <property type="match status" value="1"/>
</dbReference>
<gene>
    <name evidence="4" type="ORF">GFSPODELE1_LOCUS8521</name>
</gene>
<evidence type="ECO:0000259" key="2">
    <source>
        <dbReference type="Pfam" id="PF11443"/>
    </source>
</evidence>
<dbReference type="InterPro" id="IPR036465">
    <property type="entry name" value="vWFA_dom_sf"/>
</dbReference>
<feature type="domain" description="DUF2828" evidence="2">
    <location>
        <begin position="64"/>
        <end position="495"/>
    </location>
</feature>
<name>A0ABP1DXK0_9APHY</name>
<protein>
    <submittedName>
        <fullName evidence="4">Uncharacterized protein</fullName>
    </submittedName>
</protein>
<dbReference type="Gene3D" id="3.40.50.410">
    <property type="entry name" value="von Willebrand factor, type A domain"/>
    <property type="match status" value="1"/>
</dbReference>
<dbReference type="Pfam" id="PF25043">
    <property type="entry name" value="DUF7788"/>
    <property type="match status" value="1"/>
</dbReference>
<organism evidence="4 5">
    <name type="scientific">Somion occarium</name>
    <dbReference type="NCBI Taxonomy" id="3059160"/>
    <lineage>
        <taxon>Eukaryota</taxon>
        <taxon>Fungi</taxon>
        <taxon>Dikarya</taxon>
        <taxon>Basidiomycota</taxon>
        <taxon>Agaricomycotina</taxon>
        <taxon>Agaricomycetes</taxon>
        <taxon>Polyporales</taxon>
        <taxon>Cerrenaceae</taxon>
        <taxon>Somion</taxon>
    </lineage>
</organism>
<proteinExistence type="predicted"/>
<dbReference type="InterPro" id="IPR056690">
    <property type="entry name" value="DUF7788"/>
</dbReference>
<evidence type="ECO:0000313" key="5">
    <source>
        <dbReference type="Proteomes" id="UP001497453"/>
    </source>
</evidence>
<reference evidence="5" key="1">
    <citation type="submission" date="2024-04" db="EMBL/GenBank/DDBJ databases">
        <authorList>
            <person name="Shaw F."/>
            <person name="Minotto A."/>
        </authorList>
    </citation>
    <scope>NUCLEOTIDE SEQUENCE [LARGE SCALE GENOMIC DNA]</scope>
</reference>
<dbReference type="PIRSF" id="PIRSF015417">
    <property type="entry name" value="T31B5_30_vWA"/>
    <property type="match status" value="1"/>
</dbReference>
<evidence type="ECO:0000256" key="1">
    <source>
        <dbReference type="SAM" id="Coils"/>
    </source>
</evidence>
<dbReference type="InterPro" id="IPR058580">
    <property type="entry name" value="DUF2828"/>
</dbReference>
<keyword evidence="5" id="KW-1185">Reference proteome</keyword>
<dbReference type="InterPro" id="IPR011205">
    <property type="entry name" value="UCP015417_vWA"/>
</dbReference>
<accession>A0ABP1DXK0</accession>
<sequence>MSTPATFATSQNVVFPAIPELYDSNFLDLLVPRREAEVKEAGPAAQPSNPMMEALKSTTHRVRTTNNAPTFDSTLSATLDAFNMLRPQSLGSHIYRYLGKAWEEDPELTLRIIWNSRSIHDGKGEKEIFYQAWGWLYKNHPRTALENLPQLVKPLCSLHKGKDAAPHGYWKDLLNLLCLAALDQLGPLNKPSTYLHNYMPATSRRRWDNYSRKSKPKKAVTDLLGNKVEKAREATNEAKKAEARRKRENVNLRLHQNLLRKLSEPRFRALYILVARLFAAQLAEDVKLLDRIESLSAGEERNELIRQITLVSKWAPTPGRSHDRHTNIASAISQLLQHSYSIGPSRISVVPGQEVPSMETHVLRSYYQRWVLTALRKVIAVPEPLMSANRWKEIIYSRVSSQCMKNNMTRFYEHDPEGFEKYMMRVESGSRKISGATLMPHELLIDAVACASDSQHVPNPARPTLRDIKKKQADMQLRVIEAQWRTMLDRVREARKMENALAVCDVSGSMGQIWPEYSWSGKSVLPIYPAIALSLVLAQIAKPPFSNAFITFSAHPEFVELDPSAGLVDAFSRIQRADCGMNTNYEAVFLKLLLPLAIKHNVKQEDMIKRLFVFSDMQFDESQKSDYSSSNPVDYAEGWDTNHDVIERAYRDAGYEVPEIVYWNLGFGSETIPVQHDRKGVAIMNGFSPAMMKVFMGEEEEAEDVVMEDEQWENIGADGEPEIKEKEKEEFNPLNVMKKALSKASYDGLVVVD</sequence>
<evidence type="ECO:0000259" key="3">
    <source>
        <dbReference type="Pfam" id="PF25043"/>
    </source>
</evidence>
<evidence type="ECO:0000313" key="4">
    <source>
        <dbReference type="EMBL" id="CAL1711833.1"/>
    </source>
</evidence>
<feature type="domain" description="DUF7788" evidence="3">
    <location>
        <begin position="499"/>
        <end position="740"/>
    </location>
</feature>